<accession>A0ABX0NQJ5</accession>
<gene>
    <name evidence="5" type="ORF">F2P45_07925</name>
</gene>
<dbReference type="PANTHER" id="PTHR10161">
    <property type="entry name" value="TARTRATE-RESISTANT ACID PHOSPHATASE TYPE 5"/>
    <property type="match status" value="1"/>
</dbReference>
<keyword evidence="6" id="KW-1185">Reference proteome</keyword>
<feature type="domain" description="Calcineurin-like phosphoesterase" evidence="4">
    <location>
        <begin position="137"/>
        <end position="344"/>
    </location>
</feature>
<feature type="compositionally biased region" description="Gly residues" evidence="3">
    <location>
        <begin position="442"/>
        <end position="454"/>
    </location>
</feature>
<keyword evidence="2" id="KW-0378">Hydrolase</keyword>
<dbReference type="InterPro" id="IPR004843">
    <property type="entry name" value="Calcineurin-like_PHP"/>
</dbReference>
<evidence type="ECO:0000256" key="3">
    <source>
        <dbReference type="SAM" id="MobiDB-lite"/>
    </source>
</evidence>
<evidence type="ECO:0000313" key="5">
    <source>
        <dbReference type="EMBL" id="NHZ88947.1"/>
    </source>
</evidence>
<dbReference type="Pfam" id="PF00149">
    <property type="entry name" value="Metallophos"/>
    <property type="match status" value="1"/>
</dbReference>
<evidence type="ECO:0000256" key="2">
    <source>
        <dbReference type="ARBA" id="ARBA00022801"/>
    </source>
</evidence>
<organism evidence="5 6">
    <name type="scientific">Massilia mucilaginosa</name>
    <dbReference type="NCBI Taxonomy" id="2609282"/>
    <lineage>
        <taxon>Bacteria</taxon>
        <taxon>Pseudomonadati</taxon>
        <taxon>Pseudomonadota</taxon>
        <taxon>Betaproteobacteria</taxon>
        <taxon>Burkholderiales</taxon>
        <taxon>Oxalobacteraceae</taxon>
        <taxon>Telluria group</taxon>
        <taxon>Massilia</taxon>
    </lineage>
</organism>
<feature type="region of interest" description="Disordered" evidence="3">
    <location>
        <begin position="435"/>
        <end position="467"/>
    </location>
</feature>
<evidence type="ECO:0000259" key="4">
    <source>
        <dbReference type="Pfam" id="PF00149"/>
    </source>
</evidence>
<dbReference type="Proteomes" id="UP000609726">
    <property type="component" value="Unassembled WGS sequence"/>
</dbReference>
<reference evidence="5 6" key="1">
    <citation type="submission" date="2019-10" db="EMBL/GenBank/DDBJ databases">
        <title>Taxonomy of Antarctic Massilia spp.: description of Massilia rubra sp. nov., Massilia aquatica sp. nov., Massilia mucilaginosa sp. nov., Massilia frigida sp. nov. isolated from streams, lakes and regoliths.</title>
        <authorList>
            <person name="Holochova P."/>
            <person name="Sedlacek I."/>
            <person name="Kralova S."/>
            <person name="Maslanova I."/>
            <person name="Busse H.-J."/>
            <person name="Stankova E."/>
            <person name="Vrbovska V."/>
            <person name="Kovarovic V."/>
            <person name="Bartak M."/>
            <person name="Svec P."/>
            <person name="Pantucek R."/>
        </authorList>
    </citation>
    <scope>NUCLEOTIDE SEQUENCE [LARGE SCALE GENOMIC DNA]</scope>
    <source>
        <strain evidence="5 6">CCM 8733</strain>
    </source>
</reference>
<dbReference type="EMBL" id="WHJH01000006">
    <property type="protein sequence ID" value="NHZ88947.1"/>
    <property type="molecule type" value="Genomic_DNA"/>
</dbReference>
<evidence type="ECO:0000313" key="6">
    <source>
        <dbReference type="Proteomes" id="UP000609726"/>
    </source>
</evidence>
<dbReference type="SUPFAM" id="SSF56300">
    <property type="entry name" value="Metallo-dependent phosphatases"/>
    <property type="match status" value="1"/>
</dbReference>
<dbReference type="InterPro" id="IPR051558">
    <property type="entry name" value="Metallophosphoesterase_PAP"/>
</dbReference>
<sequence>MGSCVAPHCSCMPYRSGAIGPECPRAPAVPAASACKNASQLPATEVGHARIVRVPAPGPSSRLFRHDAPQRPLAQSPPTNALATILALCPLSSHPDAAATVKPDAQPGGPAMLARLRPWICALLCAALALPATAAVRFLALGDAGEGNRAQYANGKAMAALCARKGCDFVIYLGDNFCGQGITSPDDPQFRQKFELPYAGLDLPFYAMLGNHDYGDPPLDYWKPQFQIAYTWRSARWKMPHPFYHVQKDEVALFALDTTGYLQGVNTDTQRAWLADALAISGAKWKIVAGHHPYLSNGQHGNAGNYEGCGNLCPDIVNGAPLKRLFEDIICGNADIVLSAHDHNLQWPAARCGTEFIVSGAGSKTTQLVGRDANPVHFAYDRTPGFLWASIDGNRFSAEFYDLHGKLLYRRGITRAAPPAWRCVRPWPGYAGCLPAQRQPGAGSGSDGQAGGRGPIPPAENRPASRP</sequence>
<dbReference type="InterPro" id="IPR029052">
    <property type="entry name" value="Metallo-depent_PP-like"/>
</dbReference>
<name>A0ABX0NQJ5_9BURK</name>
<keyword evidence="1" id="KW-0732">Signal</keyword>
<proteinExistence type="predicted"/>
<dbReference type="Gene3D" id="3.60.21.10">
    <property type="match status" value="1"/>
</dbReference>
<dbReference type="PANTHER" id="PTHR10161:SF14">
    <property type="entry name" value="TARTRATE-RESISTANT ACID PHOSPHATASE TYPE 5"/>
    <property type="match status" value="1"/>
</dbReference>
<evidence type="ECO:0000256" key="1">
    <source>
        <dbReference type="ARBA" id="ARBA00022729"/>
    </source>
</evidence>
<feature type="compositionally biased region" description="Pro residues" evidence="3">
    <location>
        <begin position="455"/>
        <end position="467"/>
    </location>
</feature>
<comment type="caution">
    <text evidence="5">The sequence shown here is derived from an EMBL/GenBank/DDBJ whole genome shotgun (WGS) entry which is preliminary data.</text>
</comment>
<protein>
    <recommendedName>
        <fullName evidence="4">Calcineurin-like phosphoesterase domain-containing protein</fullName>
    </recommendedName>
</protein>